<dbReference type="EMBL" id="CP066831">
    <property type="protein sequence ID" value="QQM42906.1"/>
    <property type="molecule type" value="Genomic_DNA"/>
</dbReference>
<reference evidence="2 3" key="1">
    <citation type="submission" date="2020-12" db="EMBL/GenBank/DDBJ databases">
        <title>A novel species.</title>
        <authorList>
            <person name="Li K."/>
        </authorList>
    </citation>
    <scope>NUCLEOTIDE SEQUENCE [LARGE SCALE GENOMIC DNA]</scope>
    <source>
        <strain evidence="2 3">ZYC-3</strain>
    </source>
</reference>
<evidence type="ECO:0000256" key="1">
    <source>
        <dbReference type="SAM" id="MobiDB-lite"/>
    </source>
</evidence>
<dbReference type="Proteomes" id="UP000595636">
    <property type="component" value="Chromosome"/>
</dbReference>
<dbReference type="AlphaFoldDB" id="A0A7T7KY85"/>
<sequence>MGGSEAESGQADGSEDTDDSEDELFNLFRFTTTCLALGIPKEKVAGEFRHSLEDFRQRGVLPLEELAQLRASTDAGTKEHPAQWAAGFAAGYLAAWAAAILRVLDIRGLDFGQDKHLFRPLNLCTDADLLTRFLDRAVTATHAADLVAGEPSLLERDGS</sequence>
<name>A0A7T7KY85_9ACTN</name>
<evidence type="ECO:0000313" key="2">
    <source>
        <dbReference type="EMBL" id="QQM42906.1"/>
    </source>
</evidence>
<accession>A0A7T7KY85</accession>
<proteinExistence type="predicted"/>
<organism evidence="2 3">
    <name type="scientific">Streptomyces liliifuscus</name>
    <dbReference type="NCBI Taxonomy" id="2797636"/>
    <lineage>
        <taxon>Bacteria</taxon>
        <taxon>Bacillati</taxon>
        <taxon>Actinomycetota</taxon>
        <taxon>Actinomycetes</taxon>
        <taxon>Kitasatosporales</taxon>
        <taxon>Streptomycetaceae</taxon>
        <taxon>Streptomyces</taxon>
    </lineage>
</organism>
<keyword evidence="3" id="KW-1185">Reference proteome</keyword>
<evidence type="ECO:0000313" key="3">
    <source>
        <dbReference type="Proteomes" id="UP000595636"/>
    </source>
</evidence>
<dbReference type="KEGG" id="slf:JEQ17_28110"/>
<dbReference type="RefSeq" id="WP_200397768.1">
    <property type="nucleotide sequence ID" value="NZ_CP066831.1"/>
</dbReference>
<protein>
    <submittedName>
        <fullName evidence="2">Uncharacterized protein</fullName>
    </submittedName>
</protein>
<gene>
    <name evidence="2" type="ORF">JEQ17_28110</name>
</gene>
<feature type="region of interest" description="Disordered" evidence="1">
    <location>
        <begin position="1"/>
        <end position="20"/>
    </location>
</feature>